<dbReference type="Proteomes" id="UP001629246">
    <property type="component" value="Unassembled WGS sequence"/>
</dbReference>
<reference evidence="8 9" key="1">
    <citation type="journal article" date="2024" name="Chem. Sci.">
        <title>Discovery of megapolipeptins by genome mining of a Burkholderiales bacteria collection.</title>
        <authorList>
            <person name="Paulo B.S."/>
            <person name="Recchia M.J.J."/>
            <person name="Lee S."/>
            <person name="Fergusson C.H."/>
            <person name="Romanowski S.B."/>
            <person name="Hernandez A."/>
            <person name="Krull N."/>
            <person name="Liu D.Y."/>
            <person name="Cavanagh H."/>
            <person name="Bos A."/>
            <person name="Gray C.A."/>
            <person name="Murphy B.T."/>
            <person name="Linington R.G."/>
            <person name="Eustaquio A.S."/>
        </authorList>
    </citation>
    <scope>NUCLEOTIDE SEQUENCE [LARGE SCALE GENOMIC DNA]</scope>
    <source>
        <strain evidence="8 9">RL21-008-BIB-A</strain>
    </source>
</reference>
<evidence type="ECO:0000313" key="8">
    <source>
        <dbReference type="EMBL" id="MFL9923585.1"/>
    </source>
</evidence>
<dbReference type="RefSeq" id="WP_408155367.1">
    <property type="nucleotide sequence ID" value="NZ_JAQQFM010000002.1"/>
</dbReference>
<comment type="function">
    <text evidence="7">Catalyzes the formation of 6,7-dimethyl-8-ribityllumazine by condensation of 5-amino-6-(D-ribitylamino)uracil with 3,4-dihydroxy-2-butanone 4-phosphate. This is the penultimate step in the biosynthesis of riboflavin.</text>
</comment>
<dbReference type="PANTHER" id="PTHR21058">
    <property type="entry name" value="6,7-DIMETHYL-8-RIBITYLLUMAZINE SYNTHASE DMRL SYNTHASE LUMAZINE SYNTHASE"/>
    <property type="match status" value="1"/>
</dbReference>
<evidence type="ECO:0000256" key="2">
    <source>
        <dbReference type="ARBA" id="ARBA00007424"/>
    </source>
</evidence>
<protein>
    <recommendedName>
        <fullName evidence="3 7">6,7-dimethyl-8-ribityllumazine synthase</fullName>
        <shortName evidence="7">DMRL synthase</shortName>
        <shortName evidence="7">LS</shortName>
        <shortName evidence="7">Lumazine synthase</shortName>
        <ecNumber evidence="3 7">2.5.1.78</ecNumber>
    </recommendedName>
</protein>
<comment type="caution">
    <text evidence="8">The sequence shown here is derived from an EMBL/GenBank/DDBJ whole genome shotgun (WGS) entry which is preliminary data.</text>
</comment>
<accession>A0ABW9A6U3</accession>
<dbReference type="Gene3D" id="3.40.50.960">
    <property type="entry name" value="Lumazine/riboflavin synthase"/>
    <property type="match status" value="1"/>
</dbReference>
<dbReference type="EMBL" id="JAQQFM010000002">
    <property type="protein sequence ID" value="MFL9923585.1"/>
    <property type="molecule type" value="Genomic_DNA"/>
</dbReference>
<dbReference type="InterPro" id="IPR034964">
    <property type="entry name" value="LS"/>
</dbReference>
<feature type="binding site" evidence="7">
    <location>
        <position position="116"/>
    </location>
    <ligand>
        <name>5-amino-6-(D-ribitylamino)uracil</name>
        <dbReference type="ChEBI" id="CHEBI:15934"/>
    </ligand>
</feature>
<dbReference type="InterPro" id="IPR036467">
    <property type="entry name" value="LS/RS_sf"/>
</dbReference>
<feature type="binding site" evidence="7">
    <location>
        <position position="25"/>
    </location>
    <ligand>
        <name>5-amino-6-(D-ribitylamino)uracil</name>
        <dbReference type="ChEBI" id="CHEBI:15934"/>
    </ligand>
</feature>
<keyword evidence="4 7" id="KW-0686">Riboflavin biosynthesis</keyword>
<dbReference type="InterPro" id="IPR002180">
    <property type="entry name" value="LS/RS"/>
</dbReference>
<dbReference type="HAMAP" id="MF_00178">
    <property type="entry name" value="Lumazine_synth"/>
    <property type="match status" value="1"/>
</dbReference>
<comment type="pathway">
    <text evidence="1 7">Cofactor biosynthesis; riboflavin biosynthesis; riboflavin from 2-hydroxy-3-oxobutyl phosphate and 5-amino-6-(D-ribitylamino)uracil: step 1/2.</text>
</comment>
<gene>
    <name evidence="7" type="primary">ribH</name>
    <name evidence="8" type="ORF">PQR62_04885</name>
</gene>
<dbReference type="SUPFAM" id="SSF52121">
    <property type="entry name" value="Lumazine synthase"/>
    <property type="match status" value="1"/>
</dbReference>
<keyword evidence="9" id="KW-1185">Reference proteome</keyword>
<comment type="similarity">
    <text evidence="2 7">Belongs to the DMRL synthase family.</text>
</comment>
<feature type="binding site" evidence="7">
    <location>
        <begin position="83"/>
        <end position="85"/>
    </location>
    <ligand>
        <name>5-amino-6-(D-ribitylamino)uracil</name>
        <dbReference type="ChEBI" id="CHEBI:15934"/>
    </ligand>
</feature>
<name>A0ABW9A6U3_9BURK</name>
<comment type="caution">
    <text evidence="7">Lacks conserved residue(s) required for the propagation of feature annotation.</text>
</comment>
<keyword evidence="5 7" id="KW-0808">Transferase</keyword>
<dbReference type="Pfam" id="PF00885">
    <property type="entry name" value="DMRL_synthase"/>
    <property type="match status" value="1"/>
</dbReference>
<dbReference type="NCBIfam" id="NF009084">
    <property type="entry name" value="PRK12419.1"/>
    <property type="match status" value="1"/>
</dbReference>
<dbReference type="GO" id="GO:0000906">
    <property type="term" value="F:6,7-dimethyl-8-ribityllumazine synthase activity"/>
    <property type="evidence" value="ECO:0007669"/>
    <property type="project" value="UniProtKB-EC"/>
</dbReference>
<dbReference type="PANTHER" id="PTHR21058:SF0">
    <property type="entry name" value="6,7-DIMETHYL-8-RIBITYLLUMAZINE SYNTHASE"/>
    <property type="match status" value="1"/>
</dbReference>
<evidence type="ECO:0000256" key="3">
    <source>
        <dbReference type="ARBA" id="ARBA00012664"/>
    </source>
</evidence>
<comment type="catalytic activity">
    <reaction evidence="6 7">
        <text>(2S)-2-hydroxy-3-oxobutyl phosphate + 5-amino-6-(D-ribitylamino)uracil = 6,7-dimethyl-8-(1-D-ribityl)lumazine + phosphate + 2 H2O + H(+)</text>
        <dbReference type="Rhea" id="RHEA:26152"/>
        <dbReference type="ChEBI" id="CHEBI:15377"/>
        <dbReference type="ChEBI" id="CHEBI:15378"/>
        <dbReference type="ChEBI" id="CHEBI:15934"/>
        <dbReference type="ChEBI" id="CHEBI:43474"/>
        <dbReference type="ChEBI" id="CHEBI:58201"/>
        <dbReference type="ChEBI" id="CHEBI:58830"/>
        <dbReference type="EC" id="2.5.1.78"/>
    </reaction>
</comment>
<feature type="active site" description="Proton donor" evidence="7">
    <location>
        <position position="91"/>
    </location>
</feature>
<proteinExistence type="inferred from homology"/>
<evidence type="ECO:0000256" key="5">
    <source>
        <dbReference type="ARBA" id="ARBA00022679"/>
    </source>
</evidence>
<feature type="binding site" evidence="7">
    <location>
        <begin position="59"/>
        <end position="61"/>
    </location>
    <ligand>
        <name>5-amino-6-(D-ribitylamino)uracil</name>
        <dbReference type="ChEBI" id="CHEBI:15934"/>
    </ligand>
</feature>
<evidence type="ECO:0000313" key="9">
    <source>
        <dbReference type="Proteomes" id="UP001629246"/>
    </source>
</evidence>
<feature type="binding site" evidence="7">
    <location>
        <position position="130"/>
    </location>
    <ligand>
        <name>(2S)-2-hydroxy-3-oxobutyl phosphate</name>
        <dbReference type="ChEBI" id="CHEBI:58830"/>
    </ligand>
</feature>
<sequence>MSHTSHLTAVQSNQAHRIAFIQSCWHKEIVDQCRISFVEEAVKLGFSADAIDFYEVPGAFEIPLHAKLLALSGKHAGIVATGLVVDGGIYRHDFVAQSVISALMQIQLDTQVPVFSAVLTPHHFHSHSEHQQFFHEHFVVKGREAAQALAATVNKVEALRSKLDAPAVRNAA</sequence>
<evidence type="ECO:0000256" key="6">
    <source>
        <dbReference type="ARBA" id="ARBA00048785"/>
    </source>
</evidence>
<evidence type="ECO:0000256" key="7">
    <source>
        <dbReference type="HAMAP-Rule" id="MF_00178"/>
    </source>
</evidence>
<evidence type="ECO:0000256" key="1">
    <source>
        <dbReference type="ARBA" id="ARBA00004917"/>
    </source>
</evidence>
<organism evidence="8 9">
    <name type="scientific">Herbaspirillum lusitanum</name>
    <dbReference type="NCBI Taxonomy" id="213312"/>
    <lineage>
        <taxon>Bacteria</taxon>
        <taxon>Pseudomonadati</taxon>
        <taxon>Pseudomonadota</taxon>
        <taxon>Betaproteobacteria</taxon>
        <taxon>Burkholderiales</taxon>
        <taxon>Oxalobacteraceae</taxon>
        <taxon>Herbaspirillum</taxon>
    </lineage>
</organism>
<dbReference type="EC" id="2.5.1.78" evidence="3 7"/>
<evidence type="ECO:0000256" key="4">
    <source>
        <dbReference type="ARBA" id="ARBA00022619"/>
    </source>
</evidence>